<evidence type="ECO:0000256" key="8">
    <source>
        <dbReference type="ARBA" id="ARBA00022833"/>
    </source>
</evidence>
<dbReference type="RefSeq" id="WP_307474626.1">
    <property type="nucleotide sequence ID" value="NZ_JAUSUB010000007.1"/>
</dbReference>
<evidence type="ECO:0000256" key="3">
    <source>
        <dbReference type="ARBA" id="ARBA00003215"/>
    </source>
</evidence>
<evidence type="ECO:0000256" key="6">
    <source>
        <dbReference type="ARBA" id="ARBA00022723"/>
    </source>
</evidence>
<dbReference type="PANTHER" id="PTHR30616">
    <property type="entry name" value="UNCHARACTERIZED PROTEIN YFIH"/>
    <property type="match status" value="1"/>
</dbReference>
<name>A0ABU0AJT5_9BACI</name>
<comment type="catalytic activity">
    <reaction evidence="1">
        <text>inosine + phosphate = alpha-D-ribose 1-phosphate + hypoxanthine</text>
        <dbReference type="Rhea" id="RHEA:27646"/>
        <dbReference type="ChEBI" id="CHEBI:17368"/>
        <dbReference type="ChEBI" id="CHEBI:17596"/>
        <dbReference type="ChEBI" id="CHEBI:43474"/>
        <dbReference type="ChEBI" id="CHEBI:57720"/>
        <dbReference type="EC" id="2.4.2.1"/>
    </reaction>
    <physiologicalReaction direction="left-to-right" evidence="1">
        <dbReference type="Rhea" id="RHEA:27647"/>
    </physiologicalReaction>
</comment>
<dbReference type="Gene3D" id="3.60.140.10">
    <property type="entry name" value="CNF1/YfiH-like putative cysteine hydrolases"/>
    <property type="match status" value="1"/>
</dbReference>
<keyword evidence="14" id="KW-1185">Reference proteome</keyword>
<evidence type="ECO:0000313" key="14">
    <source>
        <dbReference type="Proteomes" id="UP001238088"/>
    </source>
</evidence>
<dbReference type="SUPFAM" id="SSF64438">
    <property type="entry name" value="CNF1/YfiH-like putative cysteine hydrolases"/>
    <property type="match status" value="1"/>
</dbReference>
<dbReference type="EMBL" id="JAUSUB010000007">
    <property type="protein sequence ID" value="MDQ0270320.1"/>
    <property type="molecule type" value="Genomic_DNA"/>
</dbReference>
<keyword evidence="8" id="KW-0862">Zinc</keyword>
<evidence type="ECO:0000256" key="2">
    <source>
        <dbReference type="ARBA" id="ARBA00001947"/>
    </source>
</evidence>
<dbReference type="CDD" id="cd16833">
    <property type="entry name" value="YfiH"/>
    <property type="match status" value="1"/>
</dbReference>
<proteinExistence type="inferred from homology"/>
<dbReference type="InterPro" id="IPR011324">
    <property type="entry name" value="Cytotoxic_necrot_fac-like_cat"/>
</dbReference>
<evidence type="ECO:0000256" key="5">
    <source>
        <dbReference type="ARBA" id="ARBA00022679"/>
    </source>
</evidence>
<sequence>MEPFVLQQEEFFTIKDWHQIPGLVAGFTTKLGGSSQGVFSSLNMGLHVHDSSEAVLKNRRQIAKQLGFPVEHWAGAEQTHEIHIENVTKQQRGKGALKYEESYKGTDGFFTQEKGIMLTMCYADCIPLYFFHPQSKSIGVVHAGWKGSVNGIAMKMVDKFKAVHVPLNEIQVVIGPGICEQCYVVDDRVITHVDKLLEDVDEKPYNLREDGQYHLNLKELNRQILIHAGLNEDNLKMTNYCTSCHHEYFFSHRRDAGKTGRMMSFIGWKEDSLS</sequence>
<evidence type="ECO:0000256" key="9">
    <source>
        <dbReference type="ARBA" id="ARBA00047989"/>
    </source>
</evidence>
<comment type="catalytic activity">
    <reaction evidence="9">
        <text>adenosine + H2O + H(+) = inosine + NH4(+)</text>
        <dbReference type="Rhea" id="RHEA:24408"/>
        <dbReference type="ChEBI" id="CHEBI:15377"/>
        <dbReference type="ChEBI" id="CHEBI:15378"/>
        <dbReference type="ChEBI" id="CHEBI:16335"/>
        <dbReference type="ChEBI" id="CHEBI:17596"/>
        <dbReference type="ChEBI" id="CHEBI:28938"/>
        <dbReference type="EC" id="3.5.4.4"/>
    </reaction>
    <physiologicalReaction direction="left-to-right" evidence="9">
        <dbReference type="Rhea" id="RHEA:24409"/>
    </physiologicalReaction>
</comment>
<keyword evidence="7" id="KW-0378">Hydrolase</keyword>
<protein>
    <recommendedName>
        <fullName evidence="12">Purine nucleoside phosphorylase</fullName>
    </recommendedName>
</protein>
<keyword evidence="6" id="KW-0479">Metal-binding</keyword>
<dbReference type="NCBIfam" id="TIGR00726">
    <property type="entry name" value="peptidoglycan editing factor PgeF"/>
    <property type="match status" value="1"/>
</dbReference>
<evidence type="ECO:0000256" key="4">
    <source>
        <dbReference type="ARBA" id="ARBA00007353"/>
    </source>
</evidence>
<comment type="catalytic activity">
    <reaction evidence="10">
        <text>adenosine + phosphate = alpha-D-ribose 1-phosphate + adenine</text>
        <dbReference type="Rhea" id="RHEA:27642"/>
        <dbReference type="ChEBI" id="CHEBI:16335"/>
        <dbReference type="ChEBI" id="CHEBI:16708"/>
        <dbReference type="ChEBI" id="CHEBI:43474"/>
        <dbReference type="ChEBI" id="CHEBI:57720"/>
        <dbReference type="EC" id="2.4.2.1"/>
    </reaction>
    <physiologicalReaction direction="left-to-right" evidence="10">
        <dbReference type="Rhea" id="RHEA:27643"/>
    </physiologicalReaction>
</comment>
<comment type="catalytic activity">
    <reaction evidence="11">
        <text>S-methyl-5'-thioadenosine + phosphate = 5-(methylsulfanyl)-alpha-D-ribose 1-phosphate + adenine</text>
        <dbReference type="Rhea" id="RHEA:11852"/>
        <dbReference type="ChEBI" id="CHEBI:16708"/>
        <dbReference type="ChEBI" id="CHEBI:17509"/>
        <dbReference type="ChEBI" id="CHEBI:43474"/>
        <dbReference type="ChEBI" id="CHEBI:58533"/>
        <dbReference type="EC" id="2.4.2.28"/>
    </reaction>
    <physiologicalReaction direction="left-to-right" evidence="11">
        <dbReference type="Rhea" id="RHEA:11853"/>
    </physiologicalReaction>
</comment>
<dbReference type="InterPro" id="IPR003730">
    <property type="entry name" value="Cu_polyphenol_OxRdtase"/>
</dbReference>
<comment type="cofactor">
    <cofactor evidence="2">
        <name>Zn(2+)</name>
        <dbReference type="ChEBI" id="CHEBI:29105"/>
    </cofactor>
</comment>
<evidence type="ECO:0000256" key="1">
    <source>
        <dbReference type="ARBA" id="ARBA00000553"/>
    </source>
</evidence>
<reference evidence="13 14" key="1">
    <citation type="submission" date="2023-07" db="EMBL/GenBank/DDBJ databases">
        <title>Genomic Encyclopedia of Type Strains, Phase IV (KMG-IV): sequencing the most valuable type-strain genomes for metagenomic binning, comparative biology and taxonomic classification.</title>
        <authorList>
            <person name="Goeker M."/>
        </authorList>
    </citation>
    <scope>NUCLEOTIDE SEQUENCE [LARGE SCALE GENOMIC DNA]</scope>
    <source>
        <strain evidence="13 14">DSM 23494</strain>
    </source>
</reference>
<evidence type="ECO:0000256" key="11">
    <source>
        <dbReference type="ARBA" id="ARBA00049893"/>
    </source>
</evidence>
<evidence type="ECO:0000256" key="12">
    <source>
        <dbReference type="RuleBase" id="RU361274"/>
    </source>
</evidence>
<keyword evidence="5" id="KW-0808">Transferase</keyword>
<evidence type="ECO:0000256" key="10">
    <source>
        <dbReference type="ARBA" id="ARBA00048968"/>
    </source>
</evidence>
<accession>A0ABU0AJT5</accession>
<comment type="caution">
    <text evidence="13">The sequence shown here is derived from an EMBL/GenBank/DDBJ whole genome shotgun (WGS) entry which is preliminary data.</text>
</comment>
<gene>
    <name evidence="13" type="ORF">J2S17_002195</name>
</gene>
<dbReference type="PANTHER" id="PTHR30616:SF2">
    <property type="entry name" value="PURINE NUCLEOSIDE PHOSPHORYLASE LACC1"/>
    <property type="match status" value="1"/>
</dbReference>
<evidence type="ECO:0000313" key="13">
    <source>
        <dbReference type="EMBL" id="MDQ0270320.1"/>
    </source>
</evidence>
<dbReference type="Proteomes" id="UP001238088">
    <property type="component" value="Unassembled WGS sequence"/>
</dbReference>
<comment type="similarity">
    <text evidence="4 12">Belongs to the purine nucleoside phosphorylase YfiH/LACC1 family.</text>
</comment>
<evidence type="ECO:0000256" key="7">
    <source>
        <dbReference type="ARBA" id="ARBA00022801"/>
    </source>
</evidence>
<dbReference type="Pfam" id="PF02578">
    <property type="entry name" value="Cu-oxidase_4"/>
    <property type="match status" value="1"/>
</dbReference>
<dbReference type="InterPro" id="IPR038371">
    <property type="entry name" value="Cu_polyphenol_OxRdtase_sf"/>
</dbReference>
<comment type="function">
    <text evidence="3">Purine nucleoside enzyme that catalyzes the phosphorolysis of adenosine and inosine nucleosides, yielding D-ribose 1-phosphate and the respective free bases, adenine and hypoxanthine. Also catalyzes the phosphorolysis of S-methyl-5'-thioadenosine into adenine and S-methyl-5-thio-alpha-D-ribose 1-phosphate. Also has adenosine deaminase activity.</text>
</comment>
<organism evidence="13 14">
    <name type="scientific">Cytobacillus purgationiresistens</name>
    <dbReference type="NCBI Taxonomy" id="863449"/>
    <lineage>
        <taxon>Bacteria</taxon>
        <taxon>Bacillati</taxon>
        <taxon>Bacillota</taxon>
        <taxon>Bacilli</taxon>
        <taxon>Bacillales</taxon>
        <taxon>Bacillaceae</taxon>
        <taxon>Cytobacillus</taxon>
    </lineage>
</organism>